<dbReference type="EMBL" id="AODE01000007">
    <property type="protein sequence ID" value="EUJ32172.1"/>
    <property type="molecule type" value="Genomic_DNA"/>
</dbReference>
<evidence type="ECO:0000313" key="2">
    <source>
        <dbReference type="Proteomes" id="UP000019254"/>
    </source>
</evidence>
<name>W7C500_9LIST</name>
<comment type="caution">
    <text evidence="1">The sequence shown here is derived from an EMBL/GenBank/DDBJ whole genome shotgun (WGS) entry which is preliminary data.</text>
</comment>
<reference evidence="1 2" key="1">
    <citation type="journal article" date="2014" name="Int. J. Syst. Evol. Microbiol.">
        <title>Listeria floridensis sp. nov., Listeria aquatica sp. nov., Listeria cornellensis sp. nov., Listeria riparia sp. nov. and Listeria grandensis sp. nov., from agricultural and natural environments.</title>
        <authorList>
            <person name="den Bakker H.C."/>
            <person name="Warchocki S."/>
            <person name="Wright E.M."/>
            <person name="Allred A.F."/>
            <person name="Ahlstrom C."/>
            <person name="Manuel C.S."/>
            <person name="Stasiewicz M.J."/>
            <person name="Burrell A."/>
            <person name="Roof S."/>
            <person name="Strawn L."/>
            <person name="Fortes E.D."/>
            <person name="Nightingale K.K."/>
            <person name="Kephart D."/>
            <person name="Wiedmann M."/>
        </authorList>
    </citation>
    <scope>NUCLEOTIDE SEQUENCE [LARGE SCALE GENOMIC DNA]</scope>
    <source>
        <strain evidence="2">FSL F6-969</strain>
    </source>
</reference>
<dbReference type="AlphaFoldDB" id="W7C500"/>
<dbReference type="PATRIC" id="fig|1265820.5.peg.628"/>
<proteinExistence type="predicted"/>
<sequence length="44" mass="5142">MDKEDRLNQQIALFYFAYKTFVETADSSLGSMALRGRIIAFYFL</sequence>
<keyword evidence="2" id="KW-1185">Reference proteome</keyword>
<organism evidence="1 2">
    <name type="scientific">Listeria cornellensis FSL F6-0969</name>
    <dbReference type="NCBI Taxonomy" id="1265820"/>
    <lineage>
        <taxon>Bacteria</taxon>
        <taxon>Bacillati</taxon>
        <taxon>Bacillota</taxon>
        <taxon>Bacilli</taxon>
        <taxon>Bacillales</taxon>
        <taxon>Listeriaceae</taxon>
        <taxon>Listeria</taxon>
    </lineage>
</organism>
<accession>W7C500</accession>
<protein>
    <submittedName>
        <fullName evidence="1">Uncharacterized protein</fullName>
    </submittedName>
</protein>
<gene>
    <name evidence="1" type="ORF">PCORN_03218</name>
</gene>
<evidence type="ECO:0000313" key="1">
    <source>
        <dbReference type="EMBL" id="EUJ32172.1"/>
    </source>
</evidence>
<dbReference type="Proteomes" id="UP000019254">
    <property type="component" value="Unassembled WGS sequence"/>
</dbReference>
<dbReference type="STRING" id="1265820.PCORN_03218"/>